<gene>
    <name evidence="4" type="ORF">JCM21142_134738</name>
</gene>
<dbReference type="GO" id="GO:0016020">
    <property type="term" value="C:membrane"/>
    <property type="evidence" value="ECO:0007669"/>
    <property type="project" value="TreeGrafter"/>
</dbReference>
<dbReference type="EMBL" id="BAMD01000185">
    <property type="protein sequence ID" value="GAF05973.1"/>
    <property type="molecule type" value="Genomic_DNA"/>
</dbReference>
<comment type="caution">
    <text evidence="4">The sequence shown here is derived from an EMBL/GenBank/DDBJ whole genome shotgun (WGS) entry which is preliminary data.</text>
</comment>
<protein>
    <submittedName>
        <fullName evidence="4">Serine 3-dehydrogenase</fullName>
    </submittedName>
</protein>
<dbReference type="PRINTS" id="PR00080">
    <property type="entry name" value="SDRFAMILY"/>
</dbReference>
<evidence type="ECO:0000256" key="3">
    <source>
        <dbReference type="RuleBase" id="RU000363"/>
    </source>
</evidence>
<organism evidence="4 5">
    <name type="scientific">Saccharicrinis fermentans DSM 9555 = JCM 21142</name>
    <dbReference type="NCBI Taxonomy" id="869213"/>
    <lineage>
        <taxon>Bacteria</taxon>
        <taxon>Pseudomonadati</taxon>
        <taxon>Bacteroidota</taxon>
        <taxon>Bacteroidia</taxon>
        <taxon>Marinilabiliales</taxon>
        <taxon>Marinilabiliaceae</taxon>
        <taxon>Saccharicrinis</taxon>
    </lineage>
</organism>
<dbReference type="PIRSF" id="PIRSF000126">
    <property type="entry name" value="11-beta-HSD1"/>
    <property type="match status" value="1"/>
</dbReference>
<evidence type="ECO:0000313" key="4">
    <source>
        <dbReference type="EMBL" id="GAF05973.1"/>
    </source>
</evidence>
<dbReference type="AlphaFoldDB" id="W7YES5"/>
<dbReference type="RefSeq" id="WP_161636346.1">
    <property type="nucleotide sequence ID" value="NZ_BAMD01000185.1"/>
</dbReference>
<reference evidence="4 5" key="1">
    <citation type="journal article" date="2014" name="Genome Announc.">
        <title>Draft Genome Sequence of Cytophaga fermentans JCM 21142T, a Facultative Anaerobe Isolated from Marine Mud.</title>
        <authorList>
            <person name="Starns D."/>
            <person name="Oshima K."/>
            <person name="Suda W."/>
            <person name="Iino T."/>
            <person name="Yuki M."/>
            <person name="Inoue J."/>
            <person name="Kitamura K."/>
            <person name="Iida T."/>
            <person name="Darby A."/>
            <person name="Hattori M."/>
            <person name="Ohkuma M."/>
        </authorList>
    </citation>
    <scope>NUCLEOTIDE SEQUENCE [LARGE SCALE GENOMIC DNA]</scope>
    <source>
        <strain evidence="4 5">JCM 21142</strain>
    </source>
</reference>
<dbReference type="PANTHER" id="PTHR44196">
    <property type="entry name" value="DEHYDROGENASE/REDUCTASE SDR FAMILY MEMBER 7B"/>
    <property type="match status" value="1"/>
</dbReference>
<dbReference type="GO" id="GO:0016491">
    <property type="term" value="F:oxidoreductase activity"/>
    <property type="evidence" value="ECO:0007669"/>
    <property type="project" value="UniProtKB-KW"/>
</dbReference>
<dbReference type="InterPro" id="IPR020904">
    <property type="entry name" value="Sc_DH/Rdtase_CS"/>
</dbReference>
<dbReference type="STRING" id="869213.GCA_000517085_02118"/>
<dbReference type="InterPro" id="IPR002347">
    <property type="entry name" value="SDR_fam"/>
</dbReference>
<evidence type="ECO:0000313" key="5">
    <source>
        <dbReference type="Proteomes" id="UP000019402"/>
    </source>
</evidence>
<comment type="similarity">
    <text evidence="1 3">Belongs to the short-chain dehydrogenases/reductases (SDR) family.</text>
</comment>
<sequence>MTIRKTAIITGATSGIGTRFAKTLASQGWDLIITGRRVERLTSLSNEMTRQHHINVQSVVADFSKKDELAHFLDIIDHNTNIELLINNAGFGSIGNYFENDYSKQQEMLNVHITATTKIIYRTVPIMIQNGKGSIINVASLSAFYPGPHSYFYCSTKAFLVTFSECLHIDLSHKNIKIQVLCPGFTNTEFHSRQGISHSDSYIKRRLFWKSPQQVVDKSLRSLGRKKIICIPGYFNRLLLHISKIIPRTWYYRIAEKNADIFLKRIEKPSPQNSPTTTSIPEVCTVKQKVRGM</sequence>
<dbReference type="Proteomes" id="UP000019402">
    <property type="component" value="Unassembled WGS sequence"/>
</dbReference>
<name>W7YES5_9BACT</name>
<accession>W7YES5</accession>
<dbReference type="eggNOG" id="COG0300">
    <property type="taxonomic scope" value="Bacteria"/>
</dbReference>
<dbReference type="SUPFAM" id="SSF51735">
    <property type="entry name" value="NAD(P)-binding Rossmann-fold domains"/>
    <property type="match status" value="1"/>
</dbReference>
<dbReference type="Gene3D" id="3.40.50.720">
    <property type="entry name" value="NAD(P)-binding Rossmann-like Domain"/>
    <property type="match status" value="1"/>
</dbReference>
<dbReference type="PROSITE" id="PS00061">
    <property type="entry name" value="ADH_SHORT"/>
    <property type="match status" value="1"/>
</dbReference>
<dbReference type="Pfam" id="PF00106">
    <property type="entry name" value="adh_short"/>
    <property type="match status" value="1"/>
</dbReference>
<dbReference type="PANTHER" id="PTHR44196:SF2">
    <property type="entry name" value="SHORT-CHAIN DEHYDROGENASE-RELATED"/>
    <property type="match status" value="1"/>
</dbReference>
<dbReference type="InterPro" id="IPR036291">
    <property type="entry name" value="NAD(P)-bd_dom_sf"/>
</dbReference>
<proteinExistence type="inferred from homology"/>
<evidence type="ECO:0000256" key="2">
    <source>
        <dbReference type="ARBA" id="ARBA00023002"/>
    </source>
</evidence>
<keyword evidence="5" id="KW-1185">Reference proteome</keyword>
<keyword evidence="2" id="KW-0560">Oxidoreductase</keyword>
<dbReference type="OrthoDB" id="9808814at2"/>
<evidence type="ECO:0000256" key="1">
    <source>
        <dbReference type="ARBA" id="ARBA00006484"/>
    </source>
</evidence>
<dbReference type="PRINTS" id="PR00081">
    <property type="entry name" value="GDHRDH"/>
</dbReference>